<dbReference type="SUPFAM" id="SSF47413">
    <property type="entry name" value="lambda repressor-like DNA-binding domains"/>
    <property type="match status" value="1"/>
</dbReference>
<evidence type="ECO:0000313" key="3">
    <source>
        <dbReference type="Proteomes" id="UP000649573"/>
    </source>
</evidence>
<name>A0ABQ2UR09_9PSEU</name>
<dbReference type="Pfam" id="PF13560">
    <property type="entry name" value="HTH_31"/>
    <property type="match status" value="1"/>
</dbReference>
<dbReference type="RefSeq" id="WP_189255441.1">
    <property type="nucleotide sequence ID" value="NZ_BMRE01000018.1"/>
</dbReference>
<organism evidence="2 3">
    <name type="scientific">Lentzea flava</name>
    <dbReference type="NCBI Taxonomy" id="103732"/>
    <lineage>
        <taxon>Bacteria</taxon>
        <taxon>Bacillati</taxon>
        <taxon>Actinomycetota</taxon>
        <taxon>Actinomycetes</taxon>
        <taxon>Pseudonocardiales</taxon>
        <taxon>Pseudonocardiaceae</taxon>
        <taxon>Lentzea</taxon>
    </lineage>
</organism>
<dbReference type="Gene3D" id="1.10.260.40">
    <property type="entry name" value="lambda repressor-like DNA-binding domains"/>
    <property type="match status" value="1"/>
</dbReference>
<sequence>MPTGSTRRKRKFGKYMRYLRTTRRPDLKPETLADLTEVKRPTISRMETGVSLPGLHLFKAVLDVLGADEEQRIRARQLWDHANADKGQGSDAQRESYRAFKADEADAVWEKNFQHSYVPGIAQVDSYVAALAPDGEAVTDEHLAERRERRNQVRPPRSLALHLLLD</sequence>
<dbReference type="Proteomes" id="UP000649573">
    <property type="component" value="Unassembled WGS sequence"/>
</dbReference>
<gene>
    <name evidence="2" type="ORF">GCM10010178_42420</name>
</gene>
<proteinExistence type="predicted"/>
<dbReference type="CDD" id="cd00093">
    <property type="entry name" value="HTH_XRE"/>
    <property type="match status" value="1"/>
</dbReference>
<dbReference type="SMART" id="SM00530">
    <property type="entry name" value="HTH_XRE"/>
    <property type="match status" value="1"/>
</dbReference>
<accession>A0ABQ2UR09</accession>
<reference evidence="3" key="1">
    <citation type="journal article" date="2019" name="Int. J. Syst. Evol. Microbiol.">
        <title>The Global Catalogue of Microorganisms (GCM) 10K type strain sequencing project: providing services to taxonomists for standard genome sequencing and annotation.</title>
        <authorList>
            <consortium name="The Broad Institute Genomics Platform"/>
            <consortium name="The Broad Institute Genome Sequencing Center for Infectious Disease"/>
            <person name="Wu L."/>
            <person name="Ma J."/>
        </authorList>
    </citation>
    <scope>NUCLEOTIDE SEQUENCE [LARGE SCALE GENOMIC DNA]</scope>
    <source>
        <strain evidence="3">JCM 3296</strain>
    </source>
</reference>
<dbReference type="EMBL" id="BMRE01000018">
    <property type="protein sequence ID" value="GGU45517.1"/>
    <property type="molecule type" value="Genomic_DNA"/>
</dbReference>
<keyword evidence="3" id="KW-1185">Reference proteome</keyword>
<protein>
    <recommendedName>
        <fullName evidence="1">HTH cro/C1-type domain-containing protein</fullName>
    </recommendedName>
</protein>
<dbReference type="PROSITE" id="PS50943">
    <property type="entry name" value="HTH_CROC1"/>
    <property type="match status" value="1"/>
</dbReference>
<evidence type="ECO:0000313" key="2">
    <source>
        <dbReference type="EMBL" id="GGU45517.1"/>
    </source>
</evidence>
<dbReference type="InterPro" id="IPR010982">
    <property type="entry name" value="Lambda_DNA-bd_dom_sf"/>
</dbReference>
<feature type="domain" description="HTH cro/C1-type" evidence="1">
    <location>
        <begin position="16"/>
        <end position="72"/>
    </location>
</feature>
<comment type="caution">
    <text evidence="2">The sequence shown here is derived from an EMBL/GenBank/DDBJ whole genome shotgun (WGS) entry which is preliminary data.</text>
</comment>
<dbReference type="InterPro" id="IPR001387">
    <property type="entry name" value="Cro/C1-type_HTH"/>
</dbReference>
<evidence type="ECO:0000259" key="1">
    <source>
        <dbReference type="PROSITE" id="PS50943"/>
    </source>
</evidence>